<evidence type="ECO:0000256" key="2">
    <source>
        <dbReference type="SAM" id="SignalP"/>
    </source>
</evidence>
<reference evidence="4 5" key="1">
    <citation type="journal article" date="2011" name="Stand. Genomic Sci.">
        <title>Complete genome sequence of the gliding freshwater bacterium Fluviicola taffensis type strain (RW262).</title>
        <authorList>
            <person name="Woyke T."/>
            <person name="Chertkov O."/>
            <person name="Lapidus A."/>
            <person name="Nolan M."/>
            <person name="Lucas S."/>
            <person name="Del Rio T.G."/>
            <person name="Tice H."/>
            <person name="Cheng J.F."/>
            <person name="Tapia R."/>
            <person name="Han C."/>
            <person name="Goodwin L."/>
            <person name="Pitluck S."/>
            <person name="Liolios K."/>
            <person name="Pagani I."/>
            <person name="Ivanova N."/>
            <person name="Huntemann M."/>
            <person name="Mavromatis K."/>
            <person name="Mikhailova N."/>
            <person name="Pati A."/>
            <person name="Chen A."/>
            <person name="Palaniappan K."/>
            <person name="Land M."/>
            <person name="Hauser L."/>
            <person name="Brambilla E.M."/>
            <person name="Rohde M."/>
            <person name="Mwirichia R."/>
            <person name="Sikorski J."/>
            <person name="Tindall B.J."/>
            <person name="Goker M."/>
            <person name="Bristow J."/>
            <person name="Eisen J.A."/>
            <person name="Markowitz V."/>
            <person name="Hugenholtz P."/>
            <person name="Klenk H.P."/>
            <person name="Kyrpides N.C."/>
        </authorList>
    </citation>
    <scope>NUCLEOTIDE SEQUENCE [LARGE SCALE GENOMIC DNA]</scope>
    <source>
        <strain evidence="5">DSM 16823 / RW262 / RW262</strain>
    </source>
</reference>
<evidence type="ECO:0000313" key="4">
    <source>
        <dbReference type="EMBL" id="AEA43399.1"/>
    </source>
</evidence>
<dbReference type="NCBIfam" id="TIGR04183">
    <property type="entry name" value="Por_Secre_tail"/>
    <property type="match status" value="1"/>
</dbReference>
<evidence type="ECO:0000259" key="3">
    <source>
        <dbReference type="Pfam" id="PF18962"/>
    </source>
</evidence>
<keyword evidence="1 2" id="KW-0732">Signal</keyword>
<dbReference type="KEGG" id="fte:Fluta_1405"/>
<gene>
    <name evidence="4" type="ordered locus">Fluta_1405</name>
</gene>
<reference evidence="5" key="2">
    <citation type="submission" date="2011-02" db="EMBL/GenBank/DDBJ databases">
        <title>The complete genome of Fluviicola taffensis DSM 16823.</title>
        <authorList>
            <consortium name="US DOE Joint Genome Institute (JGI-PGF)"/>
            <person name="Lucas S."/>
            <person name="Copeland A."/>
            <person name="Lapidus A."/>
            <person name="Bruce D."/>
            <person name="Goodwin L."/>
            <person name="Pitluck S."/>
            <person name="Kyrpides N."/>
            <person name="Mavromatis K."/>
            <person name="Ivanova N."/>
            <person name="Mikhailova N."/>
            <person name="Pagani I."/>
            <person name="Chertkov O."/>
            <person name="Detter J.C."/>
            <person name="Han C."/>
            <person name="Tapia R."/>
            <person name="Land M."/>
            <person name="Hauser L."/>
            <person name="Markowitz V."/>
            <person name="Cheng J.-F."/>
            <person name="Hugenholtz P."/>
            <person name="Woyke T."/>
            <person name="Wu D."/>
            <person name="Tindall B."/>
            <person name="Pomrenke H.G."/>
            <person name="Brambilla E."/>
            <person name="Klenk H.-P."/>
            <person name="Eisen J.A."/>
        </authorList>
    </citation>
    <scope>NUCLEOTIDE SEQUENCE [LARGE SCALE GENOMIC DNA]</scope>
    <source>
        <strain evidence="5">DSM 16823 / RW262 / RW262</strain>
    </source>
</reference>
<dbReference type="EMBL" id="CP002542">
    <property type="protein sequence ID" value="AEA43399.1"/>
    <property type="molecule type" value="Genomic_DNA"/>
</dbReference>
<dbReference type="Proteomes" id="UP000007463">
    <property type="component" value="Chromosome"/>
</dbReference>
<dbReference type="Pfam" id="PF18962">
    <property type="entry name" value="Por_Secre_tail"/>
    <property type="match status" value="1"/>
</dbReference>
<dbReference type="STRING" id="755732.Fluta_1405"/>
<sequence length="747" mass="81401" precursor="true">MKHALPIIAALLISLQLSAQVNIFEPMSPQIGFLTPRTYSQEVGQKFNNEAFFMHPDFGKLSFAAPYGKNVVEDISKRTYDSRYYIDLDNPTFFYIEKSSKAINLYKNGLWHAIDPTLHAASPQLYQSGVQACPTTLDLGNKKTSIALGDAVFSFNNYSLKVVHNDNSITIHQADWSHRSIGNEGTYITNVFPGIDMKIVFAEGSIESDFIIRENLHVKKLIFIDQLQIPTHLNGFIYTNEILQNGPVIFENIHTGEAEIKISSAKCHDASESRNSWLNPYTLSGNNLEILCDSAQLNDPNKIYPITIDPLVTVVGPIASASNLMGSLPAPASCSNTLNVTFPGGTTPWDVSAFWNIQANLCTDEYLDFGIFIDCYLSEAQVWITSSCGGISPIGAPGIIWTCVGCDYPGTWNPTLPFNSSGTNSLAQCYAPSCSNQNMAFTIQSNRSYCSNFYGYDNCNFSTNSCNFMNNWSVTVQGRNAETLANTASGNGSSTIAAATCASGTALLNPTAQYGVPGYTYAWSTGASSSTITVPNGPTTYTCQVTDACGTVRTATFIITCPLAINLKSFEVAHSGNDIAVNWTTGSEKENQHFKILRAGNDLIFEEIGQVPSQGDSETPQNYSFMDRNPLNGINYYQLASVDINSQMTLSDIRSIDQKSSSKEISISPNPSTGNFTLSVIIPESGDYSISIASAEGKLISQQITNLTKGPQAIPYSKLNLQKGTYLIRLQTTTGGKFSLEEKLVVE</sequence>
<organism evidence="4 5">
    <name type="scientific">Fluviicola taffensis (strain DSM 16823 / NCIMB 13979 / RW262)</name>
    <dbReference type="NCBI Taxonomy" id="755732"/>
    <lineage>
        <taxon>Bacteria</taxon>
        <taxon>Pseudomonadati</taxon>
        <taxon>Bacteroidota</taxon>
        <taxon>Flavobacteriia</taxon>
        <taxon>Flavobacteriales</taxon>
        <taxon>Crocinitomicaceae</taxon>
        <taxon>Fluviicola</taxon>
    </lineage>
</organism>
<dbReference type="eggNOG" id="COG3210">
    <property type="taxonomic scope" value="Bacteria"/>
</dbReference>
<dbReference type="OrthoDB" id="1490051at2"/>
<protein>
    <recommendedName>
        <fullName evidence="3">Secretion system C-terminal sorting domain-containing protein</fullName>
    </recommendedName>
</protein>
<evidence type="ECO:0000256" key="1">
    <source>
        <dbReference type="ARBA" id="ARBA00022729"/>
    </source>
</evidence>
<dbReference type="eggNOG" id="COG4447">
    <property type="taxonomic scope" value="Bacteria"/>
</dbReference>
<dbReference type="AlphaFoldDB" id="F2IDM6"/>
<accession>F2IDM6</accession>
<keyword evidence="5" id="KW-1185">Reference proteome</keyword>
<feature type="signal peptide" evidence="2">
    <location>
        <begin position="1"/>
        <end position="19"/>
    </location>
</feature>
<dbReference type="RefSeq" id="WP_013686170.1">
    <property type="nucleotide sequence ID" value="NC_015321.1"/>
</dbReference>
<name>F2IDM6_FLUTR</name>
<evidence type="ECO:0000313" key="5">
    <source>
        <dbReference type="Proteomes" id="UP000007463"/>
    </source>
</evidence>
<dbReference type="InterPro" id="IPR026444">
    <property type="entry name" value="Secre_tail"/>
</dbReference>
<feature type="chain" id="PRO_5003278327" description="Secretion system C-terminal sorting domain-containing protein" evidence="2">
    <location>
        <begin position="20"/>
        <end position="747"/>
    </location>
</feature>
<proteinExistence type="predicted"/>
<feature type="domain" description="Secretion system C-terminal sorting" evidence="3">
    <location>
        <begin position="667"/>
        <end position="735"/>
    </location>
</feature>
<dbReference type="HOGENOM" id="CLU_372035_0_0_10"/>